<gene>
    <name evidence="2" type="ORF">GCM10025780_09470</name>
</gene>
<dbReference type="InterPro" id="IPR018547">
    <property type="entry name" value="AbiEi_C"/>
</dbReference>
<sequence>MTTTLPLLLTDTDLPFVELQSARLDGEVFRLDEAFCSVAEFDLPWRRAHSLAPVLAGPASVAAGMTAAWVWGAASAAPLRHDVFVPADRRPGVTGPRIHLRIMAFDDDEVVDFGPVRVTSPARTLVDLVRTEAWSSATRAVVQGLVDEHRLELGQCVELLERRERLPHRKRARVRLGDVFGATAEAASEAPAEPGA</sequence>
<proteinExistence type="predicted"/>
<evidence type="ECO:0000313" key="3">
    <source>
        <dbReference type="Proteomes" id="UP001501295"/>
    </source>
</evidence>
<dbReference type="Proteomes" id="UP001501295">
    <property type="component" value="Unassembled WGS sequence"/>
</dbReference>
<evidence type="ECO:0000259" key="1">
    <source>
        <dbReference type="Pfam" id="PF09407"/>
    </source>
</evidence>
<dbReference type="Pfam" id="PF09407">
    <property type="entry name" value="AbiEi_1"/>
    <property type="match status" value="1"/>
</dbReference>
<dbReference type="EMBL" id="BAABLM010000001">
    <property type="protein sequence ID" value="GAA4668691.1"/>
    <property type="molecule type" value="Genomic_DNA"/>
</dbReference>
<evidence type="ECO:0000313" key="2">
    <source>
        <dbReference type="EMBL" id="GAA4668691.1"/>
    </source>
</evidence>
<keyword evidence="3" id="KW-1185">Reference proteome</keyword>
<dbReference type="RefSeq" id="WP_345373758.1">
    <property type="nucleotide sequence ID" value="NZ_BAABLM010000001.1"/>
</dbReference>
<organism evidence="2 3">
    <name type="scientific">Frondihabitans cladoniiphilus</name>
    <dbReference type="NCBI Taxonomy" id="715785"/>
    <lineage>
        <taxon>Bacteria</taxon>
        <taxon>Bacillati</taxon>
        <taxon>Actinomycetota</taxon>
        <taxon>Actinomycetes</taxon>
        <taxon>Micrococcales</taxon>
        <taxon>Microbacteriaceae</taxon>
        <taxon>Frondihabitans</taxon>
    </lineage>
</organism>
<feature type="domain" description="AbiEi antitoxin C-terminal" evidence="1">
    <location>
        <begin position="57"/>
        <end position="144"/>
    </location>
</feature>
<accession>A0ABP8VPP5</accession>
<reference evidence="3" key="1">
    <citation type="journal article" date="2019" name="Int. J. Syst. Evol. Microbiol.">
        <title>The Global Catalogue of Microorganisms (GCM) 10K type strain sequencing project: providing services to taxonomists for standard genome sequencing and annotation.</title>
        <authorList>
            <consortium name="The Broad Institute Genomics Platform"/>
            <consortium name="The Broad Institute Genome Sequencing Center for Infectious Disease"/>
            <person name="Wu L."/>
            <person name="Ma J."/>
        </authorList>
    </citation>
    <scope>NUCLEOTIDE SEQUENCE [LARGE SCALE GENOMIC DNA]</scope>
    <source>
        <strain evidence="3">JCM 18956</strain>
    </source>
</reference>
<name>A0ABP8VPP5_9MICO</name>
<protein>
    <recommendedName>
        <fullName evidence="1">AbiEi antitoxin C-terminal domain-containing protein</fullName>
    </recommendedName>
</protein>
<comment type="caution">
    <text evidence="2">The sequence shown here is derived from an EMBL/GenBank/DDBJ whole genome shotgun (WGS) entry which is preliminary data.</text>
</comment>